<dbReference type="RefSeq" id="XP_025359315.1">
    <property type="nucleotide sequence ID" value="XM_025509962.1"/>
</dbReference>
<feature type="region of interest" description="Disordered" evidence="1">
    <location>
        <begin position="89"/>
        <end position="155"/>
    </location>
</feature>
<sequence>MVGKQEERTVDRGDDKLLLAGRLSSRCGPKSATCWPMASSPLVLVLAARARAHTSSFFLSDSLGWQRANKHSVPPRPLLHHDHFRVNQVPLSDDPSAAEEQKQGRKRDQKGPCASSAGPINGPKAPRQLSQLATRGRCSARARQRAGCGTPSSSLSSLAINASNVGAVRSTSHQAIAANVTRV</sequence>
<protein>
    <submittedName>
        <fullName evidence="2">Uncharacterized protein</fullName>
    </submittedName>
</protein>
<dbReference type="GeneID" id="37031785"/>
<gene>
    <name evidence="2" type="ORF">BDZ90DRAFT_93351</name>
</gene>
<organism evidence="2 3">
    <name type="scientific">Jaminaea rosea</name>
    <dbReference type="NCBI Taxonomy" id="1569628"/>
    <lineage>
        <taxon>Eukaryota</taxon>
        <taxon>Fungi</taxon>
        <taxon>Dikarya</taxon>
        <taxon>Basidiomycota</taxon>
        <taxon>Ustilaginomycotina</taxon>
        <taxon>Exobasidiomycetes</taxon>
        <taxon>Microstromatales</taxon>
        <taxon>Microstromatales incertae sedis</taxon>
        <taxon>Jaminaea</taxon>
    </lineage>
</organism>
<reference evidence="2 3" key="1">
    <citation type="journal article" date="2018" name="Mol. Biol. Evol.">
        <title>Broad Genomic Sampling Reveals a Smut Pathogenic Ancestry of the Fungal Clade Ustilaginomycotina.</title>
        <authorList>
            <person name="Kijpornyongpan T."/>
            <person name="Mondo S.J."/>
            <person name="Barry K."/>
            <person name="Sandor L."/>
            <person name="Lee J."/>
            <person name="Lipzen A."/>
            <person name="Pangilinan J."/>
            <person name="LaButti K."/>
            <person name="Hainaut M."/>
            <person name="Henrissat B."/>
            <person name="Grigoriev I.V."/>
            <person name="Spatafora J.W."/>
            <person name="Aime M.C."/>
        </authorList>
    </citation>
    <scope>NUCLEOTIDE SEQUENCE [LARGE SCALE GENOMIC DNA]</scope>
    <source>
        <strain evidence="2 3">MCA 5214</strain>
    </source>
</reference>
<evidence type="ECO:0000313" key="2">
    <source>
        <dbReference type="EMBL" id="PWN24703.1"/>
    </source>
</evidence>
<proteinExistence type="predicted"/>
<evidence type="ECO:0000256" key="1">
    <source>
        <dbReference type="SAM" id="MobiDB-lite"/>
    </source>
</evidence>
<dbReference type="AlphaFoldDB" id="A0A316ULA5"/>
<dbReference type="EMBL" id="KZ819679">
    <property type="protein sequence ID" value="PWN24703.1"/>
    <property type="molecule type" value="Genomic_DNA"/>
</dbReference>
<keyword evidence="3" id="KW-1185">Reference proteome</keyword>
<name>A0A316ULA5_9BASI</name>
<evidence type="ECO:0000313" key="3">
    <source>
        <dbReference type="Proteomes" id="UP000245884"/>
    </source>
</evidence>
<dbReference type="Proteomes" id="UP000245884">
    <property type="component" value="Unassembled WGS sequence"/>
</dbReference>
<accession>A0A316ULA5</accession>